<accession>A0A9D2HN50</accession>
<reference evidence="2" key="1">
    <citation type="journal article" date="2021" name="PeerJ">
        <title>Extensive microbial diversity within the chicken gut microbiome revealed by metagenomics and culture.</title>
        <authorList>
            <person name="Gilroy R."/>
            <person name="Ravi A."/>
            <person name="Getino M."/>
            <person name="Pursley I."/>
            <person name="Horton D.L."/>
            <person name="Alikhan N.F."/>
            <person name="Baker D."/>
            <person name="Gharbi K."/>
            <person name="Hall N."/>
            <person name="Watson M."/>
            <person name="Adriaenssens E.M."/>
            <person name="Foster-Nyarko E."/>
            <person name="Jarju S."/>
            <person name="Secka A."/>
            <person name="Antonio M."/>
            <person name="Oren A."/>
            <person name="Chaudhuri R.R."/>
            <person name="La Ragione R."/>
            <person name="Hildebrand F."/>
            <person name="Pallen M.J."/>
        </authorList>
    </citation>
    <scope>NUCLEOTIDE SEQUENCE</scope>
    <source>
        <strain evidence="2">5032</strain>
    </source>
</reference>
<dbReference type="EMBL" id="DWZD01000053">
    <property type="protein sequence ID" value="HJA80031.1"/>
    <property type="molecule type" value="Genomic_DNA"/>
</dbReference>
<proteinExistence type="predicted"/>
<evidence type="ECO:0000313" key="3">
    <source>
        <dbReference type="Proteomes" id="UP000823821"/>
    </source>
</evidence>
<dbReference type="AlphaFoldDB" id="A0A9D2HN50"/>
<evidence type="ECO:0000313" key="2">
    <source>
        <dbReference type="EMBL" id="HJA80031.1"/>
    </source>
</evidence>
<sequence length="178" mass="19976">MPDLRLRRIRLQTERFLPLLLMADDRQAEVEALLRVGTLYGLFVQRRQPVSLTVITDETAAFAANGPRAHLDGGLRGKRVAECRLLVTAPAFRGKGLARQLLMRVCGLLDTDCDAMIVGTGTVPRMDRFYRGCGFAPCFVLPHHFSEAWPAPIWEDGILLDDMQYYARHIGRTGPSPR</sequence>
<feature type="domain" description="N-acetyltransferase" evidence="1">
    <location>
        <begin position="69"/>
        <end position="135"/>
    </location>
</feature>
<comment type="caution">
    <text evidence="2">The sequence shown here is derived from an EMBL/GenBank/DDBJ whole genome shotgun (WGS) entry which is preliminary data.</text>
</comment>
<reference evidence="2" key="2">
    <citation type="submission" date="2021-04" db="EMBL/GenBank/DDBJ databases">
        <authorList>
            <person name="Gilroy R."/>
        </authorList>
    </citation>
    <scope>NUCLEOTIDE SEQUENCE</scope>
    <source>
        <strain evidence="2">5032</strain>
    </source>
</reference>
<name>A0A9D2HN50_9BACT</name>
<dbReference type="GO" id="GO:0016747">
    <property type="term" value="F:acyltransferase activity, transferring groups other than amino-acyl groups"/>
    <property type="evidence" value="ECO:0007669"/>
    <property type="project" value="InterPro"/>
</dbReference>
<evidence type="ECO:0000259" key="1">
    <source>
        <dbReference type="Pfam" id="PF00583"/>
    </source>
</evidence>
<dbReference type="Pfam" id="PF00583">
    <property type="entry name" value="Acetyltransf_1"/>
    <property type="match status" value="1"/>
</dbReference>
<organism evidence="2 3">
    <name type="scientific">Candidatus Desulfovibrio intestinavium</name>
    <dbReference type="NCBI Taxonomy" id="2838534"/>
    <lineage>
        <taxon>Bacteria</taxon>
        <taxon>Pseudomonadati</taxon>
        <taxon>Thermodesulfobacteriota</taxon>
        <taxon>Desulfovibrionia</taxon>
        <taxon>Desulfovibrionales</taxon>
        <taxon>Desulfovibrionaceae</taxon>
        <taxon>Desulfovibrio</taxon>
    </lineage>
</organism>
<dbReference type="InterPro" id="IPR000182">
    <property type="entry name" value="GNAT_dom"/>
</dbReference>
<dbReference type="Proteomes" id="UP000823821">
    <property type="component" value="Unassembled WGS sequence"/>
</dbReference>
<dbReference type="InterPro" id="IPR016181">
    <property type="entry name" value="Acyl_CoA_acyltransferase"/>
</dbReference>
<dbReference type="SUPFAM" id="SSF55729">
    <property type="entry name" value="Acyl-CoA N-acyltransferases (Nat)"/>
    <property type="match status" value="1"/>
</dbReference>
<protein>
    <submittedName>
        <fullName evidence="2">GNAT family N-acetyltransferase</fullName>
    </submittedName>
</protein>
<dbReference type="Gene3D" id="3.40.630.30">
    <property type="match status" value="1"/>
</dbReference>
<gene>
    <name evidence="2" type="ORF">H9784_10795</name>
</gene>